<evidence type="ECO:0000313" key="6">
    <source>
        <dbReference type="EMBL" id="KAK8950103.1"/>
    </source>
</evidence>
<dbReference type="EMBL" id="JBBWWR010000015">
    <property type="protein sequence ID" value="KAK8950103.1"/>
    <property type="molecule type" value="Genomic_DNA"/>
</dbReference>
<evidence type="ECO:0000256" key="2">
    <source>
        <dbReference type="ARBA" id="ARBA00023242"/>
    </source>
</evidence>
<dbReference type="InterPro" id="IPR045281">
    <property type="entry name" value="CONSTANS-like"/>
</dbReference>
<evidence type="ECO:0000313" key="7">
    <source>
        <dbReference type="Proteomes" id="UP001412067"/>
    </source>
</evidence>
<protein>
    <recommendedName>
        <fullName evidence="5">CCT domain-containing protein</fullName>
    </recommendedName>
</protein>
<organism evidence="6 7">
    <name type="scientific">Platanthera guangdongensis</name>
    <dbReference type="NCBI Taxonomy" id="2320717"/>
    <lineage>
        <taxon>Eukaryota</taxon>
        <taxon>Viridiplantae</taxon>
        <taxon>Streptophyta</taxon>
        <taxon>Embryophyta</taxon>
        <taxon>Tracheophyta</taxon>
        <taxon>Spermatophyta</taxon>
        <taxon>Magnoliopsida</taxon>
        <taxon>Liliopsida</taxon>
        <taxon>Asparagales</taxon>
        <taxon>Orchidaceae</taxon>
        <taxon>Orchidoideae</taxon>
        <taxon>Orchideae</taxon>
        <taxon>Orchidinae</taxon>
        <taxon>Platanthera</taxon>
    </lineage>
</organism>
<dbReference type="Proteomes" id="UP001412067">
    <property type="component" value="Unassembled WGS sequence"/>
</dbReference>
<evidence type="ECO:0000256" key="3">
    <source>
        <dbReference type="PROSITE-ProRule" id="PRU00357"/>
    </source>
</evidence>
<feature type="compositionally biased region" description="Basic and acidic residues" evidence="4">
    <location>
        <begin position="151"/>
        <end position="160"/>
    </location>
</feature>
<keyword evidence="2 3" id="KW-0539">Nucleus</keyword>
<feature type="domain" description="CCT" evidence="5">
    <location>
        <begin position="110"/>
        <end position="152"/>
    </location>
</feature>
<dbReference type="InterPro" id="IPR010402">
    <property type="entry name" value="CCT_domain"/>
</dbReference>
<comment type="caution">
    <text evidence="6">The sequence shown here is derived from an EMBL/GenBank/DDBJ whole genome shotgun (WGS) entry which is preliminary data.</text>
</comment>
<evidence type="ECO:0000259" key="5">
    <source>
        <dbReference type="PROSITE" id="PS51017"/>
    </source>
</evidence>
<feature type="region of interest" description="Disordered" evidence="4">
    <location>
        <begin position="150"/>
        <end position="170"/>
    </location>
</feature>
<dbReference type="PANTHER" id="PTHR31319:SF114">
    <property type="entry name" value="OS12G0262400 PROTEIN"/>
    <property type="match status" value="1"/>
</dbReference>
<sequence length="230" mass="25560">MYHSSSSVYDDISYGSFFDAGSLSCYQPPSSHLSSSLPSSYFLPRSSSSHSLTPSAGLLDPGDFPVFPLDPVRRVFSADDLQCMNGSPAAGEACHPDTTGRIGRYSAEERRERIERYRNKRNQRNFQKKIIYACRKTLADSRPRVRGRFARNGEAEHETEAEAESTENSFDGWNPYGLAIDMSGDGGGGHFWRKMQAALETTDEEESGYDEDLWASFESVFTMNLSGGLS</sequence>
<dbReference type="Pfam" id="PF06203">
    <property type="entry name" value="CCT"/>
    <property type="match status" value="1"/>
</dbReference>
<comment type="subcellular location">
    <subcellularLocation>
        <location evidence="1 3">Nucleus</location>
    </subcellularLocation>
</comment>
<keyword evidence="7" id="KW-1185">Reference proteome</keyword>
<evidence type="ECO:0000256" key="4">
    <source>
        <dbReference type="SAM" id="MobiDB-lite"/>
    </source>
</evidence>
<gene>
    <name evidence="6" type="ORF">KSP40_PGU018377</name>
</gene>
<dbReference type="PROSITE" id="PS51017">
    <property type="entry name" value="CCT"/>
    <property type="match status" value="1"/>
</dbReference>
<name>A0ABR2LT58_9ASPA</name>
<proteinExistence type="predicted"/>
<accession>A0ABR2LT58</accession>
<dbReference type="PANTHER" id="PTHR31319">
    <property type="entry name" value="ZINC FINGER PROTEIN CONSTANS-LIKE 4"/>
    <property type="match status" value="1"/>
</dbReference>
<evidence type="ECO:0000256" key="1">
    <source>
        <dbReference type="ARBA" id="ARBA00004123"/>
    </source>
</evidence>
<reference evidence="6 7" key="1">
    <citation type="journal article" date="2022" name="Nat. Plants">
        <title>Genomes of leafy and leafless Platanthera orchids illuminate the evolution of mycoheterotrophy.</title>
        <authorList>
            <person name="Li M.H."/>
            <person name="Liu K.W."/>
            <person name="Li Z."/>
            <person name="Lu H.C."/>
            <person name="Ye Q.L."/>
            <person name="Zhang D."/>
            <person name="Wang J.Y."/>
            <person name="Li Y.F."/>
            <person name="Zhong Z.M."/>
            <person name="Liu X."/>
            <person name="Yu X."/>
            <person name="Liu D.K."/>
            <person name="Tu X.D."/>
            <person name="Liu B."/>
            <person name="Hao Y."/>
            <person name="Liao X.Y."/>
            <person name="Jiang Y.T."/>
            <person name="Sun W.H."/>
            <person name="Chen J."/>
            <person name="Chen Y.Q."/>
            <person name="Ai Y."/>
            <person name="Zhai J.W."/>
            <person name="Wu S.S."/>
            <person name="Zhou Z."/>
            <person name="Hsiao Y.Y."/>
            <person name="Wu W.L."/>
            <person name="Chen Y.Y."/>
            <person name="Lin Y.F."/>
            <person name="Hsu J.L."/>
            <person name="Li C.Y."/>
            <person name="Wang Z.W."/>
            <person name="Zhao X."/>
            <person name="Zhong W.Y."/>
            <person name="Ma X.K."/>
            <person name="Ma L."/>
            <person name="Huang J."/>
            <person name="Chen G.Z."/>
            <person name="Huang M.Z."/>
            <person name="Huang L."/>
            <person name="Peng D.H."/>
            <person name="Luo Y.B."/>
            <person name="Zou S.Q."/>
            <person name="Chen S.P."/>
            <person name="Lan S."/>
            <person name="Tsai W.C."/>
            <person name="Van de Peer Y."/>
            <person name="Liu Z.J."/>
        </authorList>
    </citation>
    <scope>NUCLEOTIDE SEQUENCE [LARGE SCALE GENOMIC DNA]</scope>
    <source>
        <strain evidence="6">Lor288</strain>
    </source>
</reference>